<dbReference type="GO" id="GO:0005829">
    <property type="term" value="C:cytosol"/>
    <property type="evidence" value="ECO:0007669"/>
    <property type="project" value="EnsemblFungi"/>
</dbReference>
<dbReference type="AlphaFoldDB" id="A0A197JHD4"/>
<dbReference type="PANTHER" id="PTHR12735">
    <property type="entry name" value="BOLA-LIKE PROTEIN-RELATED"/>
    <property type="match status" value="1"/>
</dbReference>
<dbReference type="GO" id="GO:0005634">
    <property type="term" value="C:nucleus"/>
    <property type="evidence" value="ECO:0007669"/>
    <property type="project" value="EnsemblFungi"/>
</dbReference>
<sequence>MSTPVTSVTIESLTEACNTKLGATHVEGKDISGGCGQNFEIKIVSPMFEGKSTLQKHRMVNEALKDQIALVHAFSQKSFTPAQWEALQQQ</sequence>
<protein>
    <submittedName>
        <fullName evidence="2">Bola-like protein</fullName>
    </submittedName>
</protein>
<dbReference type="PIRSF" id="PIRSF003113">
    <property type="entry name" value="BolA"/>
    <property type="match status" value="1"/>
</dbReference>
<dbReference type="EMBL" id="KV442105">
    <property type="protein sequence ID" value="OAQ23916.1"/>
    <property type="molecule type" value="Genomic_DNA"/>
</dbReference>
<evidence type="ECO:0000313" key="3">
    <source>
        <dbReference type="Proteomes" id="UP000078512"/>
    </source>
</evidence>
<dbReference type="GO" id="GO:0006879">
    <property type="term" value="P:intracellular iron ion homeostasis"/>
    <property type="evidence" value="ECO:0007669"/>
    <property type="project" value="EnsemblFungi"/>
</dbReference>
<name>A0A197JHD4_9FUNG</name>
<dbReference type="InterPro" id="IPR045115">
    <property type="entry name" value="BOL2"/>
</dbReference>
<dbReference type="InterPro" id="IPR036065">
    <property type="entry name" value="BolA-like_sf"/>
</dbReference>
<accession>A0A197JHD4</accession>
<dbReference type="STRING" id="1314771.A0A197JHD4"/>
<dbReference type="Proteomes" id="UP000078512">
    <property type="component" value="Unassembled WGS sequence"/>
</dbReference>
<dbReference type="GO" id="GO:0045944">
    <property type="term" value="P:positive regulation of transcription by RNA polymerase II"/>
    <property type="evidence" value="ECO:0007669"/>
    <property type="project" value="EnsemblFungi"/>
</dbReference>
<organism evidence="2 3">
    <name type="scientific">Linnemannia elongata AG-77</name>
    <dbReference type="NCBI Taxonomy" id="1314771"/>
    <lineage>
        <taxon>Eukaryota</taxon>
        <taxon>Fungi</taxon>
        <taxon>Fungi incertae sedis</taxon>
        <taxon>Mucoromycota</taxon>
        <taxon>Mortierellomycotina</taxon>
        <taxon>Mortierellomycetes</taxon>
        <taxon>Mortierellales</taxon>
        <taxon>Mortierellaceae</taxon>
        <taxon>Linnemannia</taxon>
    </lineage>
</organism>
<dbReference type="Gene3D" id="3.30.300.90">
    <property type="entry name" value="BolA-like"/>
    <property type="match status" value="1"/>
</dbReference>
<comment type="similarity">
    <text evidence="1">Belongs to the BolA/IbaG family.</text>
</comment>
<dbReference type="PANTHER" id="PTHR12735:SF27">
    <property type="entry name" value="BOLA-LIKE PROTEIN 2"/>
    <property type="match status" value="1"/>
</dbReference>
<dbReference type="GO" id="GO:0051604">
    <property type="term" value="P:protein maturation"/>
    <property type="evidence" value="ECO:0007669"/>
    <property type="project" value="InterPro"/>
</dbReference>
<dbReference type="OrthoDB" id="4983at2759"/>
<reference evidence="2 3" key="1">
    <citation type="submission" date="2016-05" db="EMBL/GenBank/DDBJ databases">
        <title>Genome sequencing reveals origins of a unique bacterial endosymbiosis in the earliest lineages of terrestrial Fungi.</title>
        <authorList>
            <consortium name="DOE Joint Genome Institute"/>
            <person name="Uehling J."/>
            <person name="Gryganskyi A."/>
            <person name="Hameed K."/>
            <person name="Tschaplinski T."/>
            <person name="Misztal P."/>
            <person name="Wu S."/>
            <person name="Desiro A."/>
            <person name="Vande Pol N."/>
            <person name="Du Z.-Y."/>
            <person name="Zienkiewicz A."/>
            <person name="Zienkiewicz K."/>
            <person name="Morin E."/>
            <person name="Tisserant E."/>
            <person name="Splivallo R."/>
            <person name="Hainaut M."/>
            <person name="Henrissat B."/>
            <person name="Ohm R."/>
            <person name="Kuo A."/>
            <person name="Yan J."/>
            <person name="Lipzen A."/>
            <person name="Nolan M."/>
            <person name="Labutti K."/>
            <person name="Barry K."/>
            <person name="Goldstein A."/>
            <person name="Labbe J."/>
            <person name="Schadt C."/>
            <person name="Tuskan G."/>
            <person name="Grigoriev I."/>
            <person name="Martin F."/>
            <person name="Vilgalys R."/>
            <person name="Bonito G."/>
        </authorList>
    </citation>
    <scope>NUCLEOTIDE SEQUENCE [LARGE SCALE GENOMIC DNA]</scope>
    <source>
        <strain evidence="2 3">AG-77</strain>
    </source>
</reference>
<dbReference type="SUPFAM" id="SSF82657">
    <property type="entry name" value="BolA-like"/>
    <property type="match status" value="1"/>
</dbReference>
<evidence type="ECO:0000256" key="1">
    <source>
        <dbReference type="RuleBase" id="RU003860"/>
    </source>
</evidence>
<dbReference type="GO" id="GO:0000122">
    <property type="term" value="P:negative regulation of transcription by RNA polymerase II"/>
    <property type="evidence" value="ECO:0007669"/>
    <property type="project" value="EnsemblFungi"/>
</dbReference>
<dbReference type="GO" id="GO:0051537">
    <property type="term" value="F:2 iron, 2 sulfur cluster binding"/>
    <property type="evidence" value="ECO:0007669"/>
    <property type="project" value="EnsemblFungi"/>
</dbReference>
<dbReference type="Pfam" id="PF01722">
    <property type="entry name" value="BolA"/>
    <property type="match status" value="1"/>
</dbReference>
<keyword evidence="3" id="KW-1185">Reference proteome</keyword>
<dbReference type="InterPro" id="IPR002634">
    <property type="entry name" value="BolA"/>
</dbReference>
<evidence type="ECO:0000313" key="2">
    <source>
        <dbReference type="EMBL" id="OAQ23916.1"/>
    </source>
</evidence>
<dbReference type="GO" id="GO:0071281">
    <property type="term" value="P:cellular response to iron ion"/>
    <property type="evidence" value="ECO:0007669"/>
    <property type="project" value="EnsemblFungi"/>
</dbReference>
<dbReference type="GO" id="GO:1990229">
    <property type="term" value="C:iron-sulfur cluster assembly complex"/>
    <property type="evidence" value="ECO:0007669"/>
    <property type="project" value="EnsemblFungi"/>
</dbReference>
<proteinExistence type="inferred from homology"/>
<gene>
    <name evidence="2" type="ORF">K457DRAFT_142302</name>
</gene>